<evidence type="ECO:0000313" key="5">
    <source>
        <dbReference type="Proteomes" id="UP000316316"/>
    </source>
</evidence>
<evidence type="ECO:0000313" key="6">
    <source>
        <dbReference type="Proteomes" id="UP001264335"/>
    </source>
</evidence>
<reference evidence="3 5" key="1">
    <citation type="submission" date="2017-10" db="EMBL/GenBank/DDBJ databases">
        <title>FDA dAtabase for Regulatory Grade micrObial Sequences (FDA-ARGOS): Supporting development and validation of Infectious Disease Dx tests.</title>
        <authorList>
            <person name="Campos J."/>
            <person name="Goldberg B."/>
            <person name="Tallon L.J."/>
            <person name="Sadzewicz L."/>
            <person name="Sengamalay N."/>
            <person name="Ott S."/>
            <person name="Godinez A."/>
            <person name="Nagaraj S."/>
            <person name="Vyas G."/>
            <person name="Aluvathingal J."/>
            <person name="Nadendla S."/>
            <person name="Geyer C."/>
            <person name="Nandy P."/>
            <person name="Hobson J."/>
            <person name="Sichtig H."/>
        </authorList>
    </citation>
    <scope>NUCLEOTIDE SEQUENCE [LARGE SCALE GENOMIC DNA]</scope>
    <source>
        <strain evidence="3 5">FDAARGOS_185</strain>
    </source>
</reference>
<dbReference type="Proteomes" id="UP000316316">
    <property type="component" value="Unassembled WGS sequence"/>
</dbReference>
<dbReference type="Proteomes" id="UP000288388">
    <property type="component" value="Unassembled WGS sequence"/>
</dbReference>
<evidence type="ECO:0000313" key="3">
    <source>
        <dbReference type="EMBL" id="TRZ28747.1"/>
    </source>
</evidence>
<dbReference type="GeneID" id="69570425"/>
<protein>
    <submittedName>
        <fullName evidence="2">DUF3841 domain-containing protein</fullName>
    </submittedName>
</protein>
<dbReference type="EMBL" id="RYZS01000002">
    <property type="protein sequence ID" value="RVU93285.1"/>
    <property type="molecule type" value="Genomic_DNA"/>
</dbReference>
<evidence type="ECO:0000313" key="4">
    <source>
        <dbReference type="Proteomes" id="UP000288388"/>
    </source>
</evidence>
<organism evidence="2 4">
    <name type="scientific">Enterococcus avium</name>
    <name type="common">Streptococcus avium</name>
    <dbReference type="NCBI Taxonomy" id="33945"/>
    <lineage>
        <taxon>Bacteria</taxon>
        <taxon>Bacillati</taxon>
        <taxon>Bacillota</taxon>
        <taxon>Bacilli</taxon>
        <taxon>Lactobacillales</taxon>
        <taxon>Enterococcaceae</taxon>
        <taxon>Enterococcus</taxon>
    </lineage>
</organism>
<gene>
    <name evidence="3" type="ORF">AUF17_18745</name>
    <name evidence="2" type="ORF">EK398_22975</name>
    <name evidence="1" type="ORF">P7D79_11105</name>
</gene>
<dbReference type="AlphaFoldDB" id="A0A437UI80"/>
<reference evidence="2 4" key="2">
    <citation type="submission" date="2018-12" db="EMBL/GenBank/DDBJ databases">
        <title>A novel vanA-carrying plasmid in a clinical isolate of Enterococcus avium.</title>
        <authorList>
            <person name="Bernasconi O.J."/>
            <person name="Luzzaro F."/>
            <person name="Endimiani A."/>
        </authorList>
    </citation>
    <scope>NUCLEOTIDE SEQUENCE [LARGE SCALE GENOMIC DNA]</scope>
    <source>
        <strain evidence="2 4">LC0559/18</strain>
    </source>
</reference>
<dbReference type="RefSeq" id="WP_016178800.1">
    <property type="nucleotide sequence ID" value="NZ_CAAKNX010000103.1"/>
</dbReference>
<accession>A0A437UI80</accession>
<dbReference type="EMBL" id="JARPWY010000027">
    <property type="protein sequence ID" value="MDT2514762.1"/>
    <property type="molecule type" value="Genomic_DNA"/>
</dbReference>
<name>A0A437UI80_ENTAV</name>
<proteinExistence type="predicted"/>
<evidence type="ECO:0000313" key="1">
    <source>
        <dbReference type="EMBL" id="MDT2514762.1"/>
    </source>
</evidence>
<dbReference type="InterPro" id="IPR024211">
    <property type="entry name" value="DUF3841"/>
</dbReference>
<dbReference type="Proteomes" id="UP001264335">
    <property type="component" value="Unassembled WGS sequence"/>
</dbReference>
<reference evidence="1 6" key="3">
    <citation type="submission" date="2023-03" db="EMBL/GenBank/DDBJ databases">
        <authorList>
            <person name="Shen W."/>
            <person name="Cai J."/>
        </authorList>
    </citation>
    <scope>NUCLEOTIDE SEQUENCE [LARGE SCALE GENOMIC DNA]</scope>
    <source>
        <strain evidence="1 6">Y2</strain>
    </source>
</reference>
<comment type="caution">
    <text evidence="2">The sequence shown here is derived from an EMBL/GenBank/DDBJ whole genome shotgun (WGS) entry which is preliminary data.</text>
</comment>
<dbReference type="Pfam" id="PF12952">
    <property type="entry name" value="DUF3841"/>
    <property type="match status" value="1"/>
</dbReference>
<evidence type="ECO:0000313" key="2">
    <source>
        <dbReference type="EMBL" id="RVU93285.1"/>
    </source>
</evidence>
<sequence length="203" mass="24150">MGNSQGMDYSNNQVTLYTSQSRLVVDKLIKSGRHVVDNTFIKEKYGETAQVFLQAYSWYCQNAEKIVERPADADSAIWTFLDVKYLDYSMDSQLIKLRVPIEQVVFFRMSDWNRILNLRFLGTEEEQATYDNKLKKYNITYEGDVYTTAFYPHLKTELIRSWQKLFHYDAEIKKTKRLPFEDIQGGIWEVKQAWVESFLEWKM</sequence>
<dbReference type="EMBL" id="PDXQ01000002">
    <property type="protein sequence ID" value="TRZ28747.1"/>
    <property type="molecule type" value="Genomic_DNA"/>
</dbReference>